<keyword evidence="2" id="KW-0614">Plasmid</keyword>
<geneLocation type="plasmid" evidence="2 3">
    <name>pTT6-1</name>
</geneLocation>
<dbReference type="InterPro" id="IPR027417">
    <property type="entry name" value="P-loop_NTPase"/>
</dbReference>
<name>A0ABX7BEZ3_9PROT</name>
<reference evidence="2" key="1">
    <citation type="submission" date="2021-02" db="EMBL/GenBank/DDBJ databases">
        <title>Skermanella TT6 skin isolate.</title>
        <authorList>
            <person name="Lee K."/>
            <person name="Ganzorig M."/>
        </authorList>
    </citation>
    <scope>NUCLEOTIDE SEQUENCE</scope>
    <source>
        <strain evidence="2">TT6</strain>
    </source>
</reference>
<evidence type="ECO:0000259" key="1">
    <source>
        <dbReference type="SMART" id="SM00382"/>
    </source>
</evidence>
<protein>
    <recommendedName>
        <fullName evidence="1">AAA+ ATPase domain-containing protein</fullName>
    </recommendedName>
</protein>
<dbReference type="InterPro" id="IPR051162">
    <property type="entry name" value="T4SS_component"/>
</dbReference>
<dbReference type="PANTHER" id="PTHR30121">
    <property type="entry name" value="UNCHARACTERIZED PROTEIN YJGR-RELATED"/>
    <property type="match status" value="1"/>
</dbReference>
<evidence type="ECO:0000313" key="3">
    <source>
        <dbReference type="Proteomes" id="UP000595197"/>
    </source>
</evidence>
<sequence length="829" mass="91519">MFRIGVSRGAAAVPLTERLPWAYFAGRGIVFLKFGGFQRTLRFRGGDAASMGEGDLDAAMARLHDALRRVRGQMSLHLEARRVGAAPYPGGELSDPDRRRQWPDPVSFLFDEERRDAYDRAGAHFETERYVTFVWRCAAAAAQRARSLFVTGRAGGNGKEGERELHEFVQASDTVKGLLDGVMKECRWLDDAETFDFLHKAVSTGGHPVRPSHGKARIDYDVADCRVVGGAEPMLGGCPLRVISVRNAPDTVPAALAALDTVPFEHRCTLRWMGLEHGEGLRRIESQLRDWEMLGIAMVPMLISYLLRSDRQKTSEAANAMAEDAREALHAARRDELTIGYANLNVVLWDRDRIGLEGRIRTVTDILQRLGLTVTSYAVAPVDTWLGTLPGHIYADLRRPIRTSVNLAHFAPYSSVWSGDARNGHLGGAPLLIATTDGSTPFRINLHRGDLGHTLVLGPSGAGKTTLLNALCVGWRRYKRARVCIFTIKGGGEILTRMLGGVSYDVGAVGREALGFQPLRHADDPDERIELLDWILGLLRDQGVAVDTGVREEVSGALDLIAGNPPRRRTLTHLSGYLGSPALKRAIQHYALDGGNYGRLLDDDEDRIALSDILSLDMTELLKKSDIAPHVLAHLFRYVERRVFTGDPVLLVVDEAWRFLGDALFTAKFEEWLRAARSRNVVVVFATQNMKDAFDGTIGRVLADAENVPNIILLPNDRALSEKGRRPYEQLGFNERDIGIVGRACPKRQYYFTCPAGRRLFDLELGQLGTALCASTSTEDLKAARRILADQPDRFAERFLDAKGVGWAAEYIRQERADRGAAGTDAAAA</sequence>
<evidence type="ECO:0000313" key="2">
    <source>
        <dbReference type="EMBL" id="QQP92719.1"/>
    </source>
</evidence>
<feature type="domain" description="AAA+ ATPase" evidence="1">
    <location>
        <begin position="450"/>
        <end position="704"/>
    </location>
</feature>
<dbReference type="SMART" id="SM00382">
    <property type="entry name" value="AAA"/>
    <property type="match status" value="1"/>
</dbReference>
<dbReference type="EMBL" id="CP067421">
    <property type="protein sequence ID" value="QQP92719.1"/>
    <property type="molecule type" value="Genomic_DNA"/>
</dbReference>
<keyword evidence="3" id="KW-1185">Reference proteome</keyword>
<accession>A0ABX7BEZ3</accession>
<dbReference type="Gene3D" id="3.40.50.300">
    <property type="entry name" value="P-loop containing nucleotide triphosphate hydrolases"/>
    <property type="match status" value="2"/>
</dbReference>
<dbReference type="PANTHER" id="PTHR30121:SF12">
    <property type="entry name" value="TYPE IV SECRETION SYSTEM PROTEIN CAGE"/>
    <property type="match status" value="1"/>
</dbReference>
<proteinExistence type="predicted"/>
<dbReference type="Proteomes" id="UP000595197">
    <property type="component" value="Plasmid pTT6-1"/>
</dbReference>
<gene>
    <name evidence="2" type="ORF">IGS68_30115</name>
</gene>
<dbReference type="RefSeq" id="WP_201081841.1">
    <property type="nucleotide sequence ID" value="NZ_CP067421.1"/>
</dbReference>
<organism evidence="2 3">
    <name type="scientific">Skermanella cutis</name>
    <dbReference type="NCBI Taxonomy" id="2775420"/>
    <lineage>
        <taxon>Bacteria</taxon>
        <taxon>Pseudomonadati</taxon>
        <taxon>Pseudomonadota</taxon>
        <taxon>Alphaproteobacteria</taxon>
        <taxon>Rhodospirillales</taxon>
        <taxon>Azospirillaceae</taxon>
        <taxon>Skermanella</taxon>
    </lineage>
</organism>
<dbReference type="SUPFAM" id="SSF52540">
    <property type="entry name" value="P-loop containing nucleoside triphosphate hydrolases"/>
    <property type="match status" value="1"/>
</dbReference>
<dbReference type="InterPro" id="IPR003593">
    <property type="entry name" value="AAA+_ATPase"/>
</dbReference>